<evidence type="ECO:0000313" key="3">
    <source>
        <dbReference type="EMBL" id="GGJ33350.1"/>
    </source>
</evidence>
<comment type="caution">
    <text evidence="3">The sequence shown here is derived from an EMBL/GenBank/DDBJ whole genome shotgun (WGS) entry which is preliminary data.</text>
</comment>
<feature type="domain" description="Serine aminopeptidase S33" evidence="2">
    <location>
        <begin position="51"/>
        <end position="165"/>
    </location>
</feature>
<dbReference type="InterPro" id="IPR022742">
    <property type="entry name" value="Hydrolase_4"/>
</dbReference>
<dbReference type="Proteomes" id="UP000661507">
    <property type="component" value="Unassembled WGS sequence"/>
</dbReference>
<gene>
    <name evidence="3" type="ORF">GCM10011320_46270</name>
</gene>
<dbReference type="InterPro" id="IPR029058">
    <property type="entry name" value="AB_hydrolase_fold"/>
</dbReference>
<dbReference type="Pfam" id="PF12146">
    <property type="entry name" value="Hydrolase_4"/>
    <property type="match status" value="1"/>
</dbReference>
<feature type="signal peptide" evidence="1">
    <location>
        <begin position="1"/>
        <end position="26"/>
    </location>
</feature>
<evidence type="ECO:0000256" key="1">
    <source>
        <dbReference type="SAM" id="SignalP"/>
    </source>
</evidence>
<sequence>MSRVALPRRHLAAVGVAALASGAAVAAPVSLRAADGLAVTGEALSASRVPARGMVLLFHMAGSNLGEYATIAPAFARRGFDTLAIDQRSGGPGWGRRNETAARLPRDPGFMAAMPDLEGALAYVRERRPQGGVLVLGSSYSAALVFLLAAGAGASVSAVLAFSPGEYLSGVSVRAAASRVACPVFVTQDSDRAEQAGAAEILAVVPGRPRRQFNPVAGAHGASILREDRNPRGAAAAWSAVDAFLDEVAPA</sequence>
<name>A0A917KY78_9PROT</name>
<protein>
    <recommendedName>
        <fullName evidence="2">Serine aminopeptidase S33 domain-containing protein</fullName>
    </recommendedName>
</protein>
<reference evidence="3" key="2">
    <citation type="submission" date="2020-09" db="EMBL/GenBank/DDBJ databases">
        <authorList>
            <person name="Sun Q."/>
            <person name="Zhou Y."/>
        </authorList>
    </citation>
    <scope>NUCLEOTIDE SEQUENCE</scope>
    <source>
        <strain evidence="3">CGMCC 1.3617</strain>
    </source>
</reference>
<evidence type="ECO:0000259" key="2">
    <source>
        <dbReference type="Pfam" id="PF12146"/>
    </source>
</evidence>
<keyword evidence="4" id="KW-1185">Reference proteome</keyword>
<dbReference type="EMBL" id="BMKW01000012">
    <property type="protein sequence ID" value="GGJ33350.1"/>
    <property type="molecule type" value="Genomic_DNA"/>
</dbReference>
<evidence type="ECO:0000313" key="4">
    <source>
        <dbReference type="Proteomes" id="UP000661507"/>
    </source>
</evidence>
<proteinExistence type="predicted"/>
<keyword evidence="1" id="KW-0732">Signal</keyword>
<organism evidence="3 4">
    <name type="scientific">Neoroseomonas lacus</name>
    <dbReference type="NCBI Taxonomy" id="287609"/>
    <lineage>
        <taxon>Bacteria</taxon>
        <taxon>Pseudomonadati</taxon>
        <taxon>Pseudomonadota</taxon>
        <taxon>Alphaproteobacteria</taxon>
        <taxon>Acetobacterales</taxon>
        <taxon>Acetobacteraceae</taxon>
        <taxon>Neoroseomonas</taxon>
    </lineage>
</organism>
<dbReference type="Gene3D" id="3.40.50.1820">
    <property type="entry name" value="alpha/beta hydrolase"/>
    <property type="match status" value="1"/>
</dbReference>
<reference evidence="3" key="1">
    <citation type="journal article" date="2014" name="Int. J. Syst. Evol. Microbiol.">
        <title>Complete genome sequence of Corynebacterium casei LMG S-19264T (=DSM 44701T), isolated from a smear-ripened cheese.</title>
        <authorList>
            <consortium name="US DOE Joint Genome Institute (JGI-PGF)"/>
            <person name="Walter F."/>
            <person name="Albersmeier A."/>
            <person name="Kalinowski J."/>
            <person name="Ruckert C."/>
        </authorList>
    </citation>
    <scope>NUCLEOTIDE SEQUENCE</scope>
    <source>
        <strain evidence="3">CGMCC 1.3617</strain>
    </source>
</reference>
<accession>A0A917KY78</accession>
<dbReference type="SUPFAM" id="SSF53474">
    <property type="entry name" value="alpha/beta-Hydrolases"/>
    <property type="match status" value="1"/>
</dbReference>
<feature type="chain" id="PRO_5037218234" description="Serine aminopeptidase S33 domain-containing protein" evidence="1">
    <location>
        <begin position="27"/>
        <end position="251"/>
    </location>
</feature>
<dbReference type="AlphaFoldDB" id="A0A917KY78"/>